<dbReference type="InterPro" id="IPR032675">
    <property type="entry name" value="LRR_dom_sf"/>
</dbReference>
<evidence type="ECO:0000313" key="1">
    <source>
        <dbReference type="EMBL" id="KAJ8961225.1"/>
    </source>
</evidence>
<keyword evidence="2" id="KW-1185">Reference proteome</keyword>
<accession>A0AAV8ZA65</accession>
<dbReference type="Gene3D" id="3.80.10.10">
    <property type="entry name" value="Ribonuclease Inhibitor"/>
    <property type="match status" value="1"/>
</dbReference>
<dbReference type="EMBL" id="JAPWTK010000006">
    <property type="protein sequence ID" value="KAJ8961225.1"/>
    <property type="molecule type" value="Genomic_DNA"/>
</dbReference>
<dbReference type="Proteomes" id="UP001162162">
    <property type="component" value="Unassembled WGS sequence"/>
</dbReference>
<dbReference type="AlphaFoldDB" id="A0AAV8ZA65"/>
<dbReference type="SUPFAM" id="SSF52047">
    <property type="entry name" value="RNI-like"/>
    <property type="match status" value="1"/>
</dbReference>
<proteinExistence type="predicted"/>
<gene>
    <name evidence="1" type="ORF">NQ318_008908</name>
</gene>
<evidence type="ECO:0000313" key="2">
    <source>
        <dbReference type="Proteomes" id="UP001162162"/>
    </source>
</evidence>
<organism evidence="1 2">
    <name type="scientific">Aromia moschata</name>
    <dbReference type="NCBI Taxonomy" id="1265417"/>
    <lineage>
        <taxon>Eukaryota</taxon>
        <taxon>Metazoa</taxon>
        <taxon>Ecdysozoa</taxon>
        <taxon>Arthropoda</taxon>
        <taxon>Hexapoda</taxon>
        <taxon>Insecta</taxon>
        <taxon>Pterygota</taxon>
        <taxon>Neoptera</taxon>
        <taxon>Endopterygota</taxon>
        <taxon>Coleoptera</taxon>
        <taxon>Polyphaga</taxon>
        <taxon>Cucujiformia</taxon>
        <taxon>Chrysomeloidea</taxon>
        <taxon>Cerambycidae</taxon>
        <taxon>Cerambycinae</taxon>
        <taxon>Callichromatini</taxon>
        <taxon>Aromia</taxon>
    </lineage>
</organism>
<comment type="caution">
    <text evidence="1">The sequence shown here is derived from an EMBL/GenBank/DDBJ whole genome shotgun (WGS) entry which is preliminary data.</text>
</comment>
<reference evidence="1" key="1">
    <citation type="journal article" date="2023" name="Insect Mol. Biol.">
        <title>Genome sequencing provides insights into the evolution of gene families encoding plant cell wall-degrading enzymes in longhorned beetles.</title>
        <authorList>
            <person name="Shin N.R."/>
            <person name="Okamura Y."/>
            <person name="Kirsch R."/>
            <person name="Pauchet Y."/>
        </authorList>
    </citation>
    <scope>NUCLEOTIDE SEQUENCE</scope>
    <source>
        <strain evidence="1">AMC_N1</strain>
    </source>
</reference>
<protein>
    <submittedName>
        <fullName evidence="1">Uncharacterized protein</fullName>
    </submittedName>
</protein>
<name>A0AAV8ZA65_9CUCU</name>
<sequence>MNKMTGLETLNLSSCHAWDYIALGECLLDGLRAMKNLKSLCMCYGGTDVIVQVVGQNCSNIQKLELSFSGSMTDRCISYLLECKNLQELQLYKTPITVVGLSQLLMGLPKLQDIGRYDDFGSVINYLRNKYRGSGPLGLKRIQTLQASPTPVLLPLRPSTGNQMQEYYDVCLCRAKAAVLRTSEKAVNSTGARQHRVLVFERPGPKPFTIVKTQDSCLFPFNNYRVYFIVTRTLSYNLATTLSKVIKINLKEECLRPGNPKYVKIKSRLETLGKFTVIVLWEPPADDICPSSLAKYFFRQRLSNVDFASPENENFDFVEWLGMLSVGGDLECELPNFLSTFETPSPNKEIGQRIQQGNA</sequence>